<dbReference type="Pfam" id="PF05800">
    <property type="entry name" value="GvpO"/>
    <property type="match status" value="1"/>
</dbReference>
<name>A0ABD5PHI0_9EURY</name>
<evidence type="ECO:0000313" key="2">
    <source>
        <dbReference type="EMBL" id="MFC4360147.1"/>
    </source>
</evidence>
<dbReference type="InterPro" id="IPR010995">
    <property type="entry name" value="DNA_repair_Rad51/TF_NusA_a-hlx"/>
</dbReference>
<dbReference type="SUPFAM" id="SSF47794">
    <property type="entry name" value="Rad51 N-terminal domain-like"/>
    <property type="match status" value="1"/>
</dbReference>
<dbReference type="AlphaFoldDB" id="A0ABD5PHI0"/>
<dbReference type="EMBL" id="JBHSDS010000010">
    <property type="protein sequence ID" value="MFC4360147.1"/>
    <property type="molecule type" value="Genomic_DNA"/>
</dbReference>
<dbReference type="Gene3D" id="1.10.150.20">
    <property type="entry name" value="5' to 3' exonuclease, C-terminal subdomain"/>
    <property type="match status" value="1"/>
</dbReference>
<sequence>MDDDTDVGDVDGIDQSTAEKLRKGGYETLGDLRGVERSALFDVEGIGASHASQVLSAVKEATEGDHPDGDDSDGAEEDGDDGDAGGDEDDAGEDDEDETHEDGADADSGTTADDAGGSNAGSDDGDGSDAVASIVEVRDAARATAAELIGHDLDGVIQVTSDGEGWITVVEVVERHSVPDTQDILGRYELDLDESARVTGYRRVGRYRRADSDVDEV</sequence>
<dbReference type="InterPro" id="IPR008634">
    <property type="entry name" value="Gas-vesicle_GvpO"/>
</dbReference>
<keyword evidence="3" id="KW-1185">Reference proteome</keyword>
<evidence type="ECO:0000256" key="1">
    <source>
        <dbReference type="SAM" id="MobiDB-lite"/>
    </source>
</evidence>
<comment type="caution">
    <text evidence="2">The sequence shown here is derived from an EMBL/GenBank/DDBJ whole genome shotgun (WGS) entry which is preliminary data.</text>
</comment>
<accession>A0ABD5PHI0</accession>
<feature type="compositionally biased region" description="Acidic residues" evidence="1">
    <location>
        <begin position="70"/>
        <end position="100"/>
    </location>
</feature>
<protein>
    <submittedName>
        <fullName evidence="2">Gas vesicle protein GvpO</fullName>
    </submittedName>
</protein>
<feature type="compositionally biased region" description="Basic and acidic residues" evidence="1">
    <location>
        <begin position="60"/>
        <end position="69"/>
    </location>
</feature>
<proteinExistence type="predicted"/>
<gene>
    <name evidence="2" type="primary">gvpO</name>
    <name evidence="2" type="ORF">ACFO0N_19535</name>
</gene>
<reference evidence="2 3" key="1">
    <citation type="journal article" date="2019" name="Int. J. Syst. Evol. Microbiol.">
        <title>The Global Catalogue of Microorganisms (GCM) 10K type strain sequencing project: providing services to taxonomists for standard genome sequencing and annotation.</title>
        <authorList>
            <consortium name="The Broad Institute Genomics Platform"/>
            <consortium name="The Broad Institute Genome Sequencing Center for Infectious Disease"/>
            <person name="Wu L."/>
            <person name="Ma J."/>
        </authorList>
    </citation>
    <scope>NUCLEOTIDE SEQUENCE [LARGE SCALE GENOMIC DNA]</scope>
    <source>
        <strain evidence="2 3">CGMCC 1.12553</strain>
    </source>
</reference>
<organism evidence="2 3">
    <name type="scientific">Halobium salinum</name>
    <dbReference type="NCBI Taxonomy" id="1364940"/>
    <lineage>
        <taxon>Archaea</taxon>
        <taxon>Methanobacteriati</taxon>
        <taxon>Methanobacteriota</taxon>
        <taxon>Stenosarchaea group</taxon>
        <taxon>Halobacteria</taxon>
        <taxon>Halobacteriales</taxon>
        <taxon>Haloferacaceae</taxon>
        <taxon>Halobium</taxon>
    </lineage>
</organism>
<dbReference type="Proteomes" id="UP001595921">
    <property type="component" value="Unassembled WGS sequence"/>
</dbReference>
<feature type="region of interest" description="Disordered" evidence="1">
    <location>
        <begin position="54"/>
        <end position="131"/>
    </location>
</feature>
<dbReference type="RefSeq" id="WP_267623159.1">
    <property type="nucleotide sequence ID" value="NZ_JAODIW010000008.1"/>
</dbReference>
<feature type="region of interest" description="Disordered" evidence="1">
    <location>
        <begin position="1"/>
        <end position="34"/>
    </location>
</feature>
<feature type="compositionally biased region" description="Acidic residues" evidence="1">
    <location>
        <begin position="1"/>
        <end position="12"/>
    </location>
</feature>
<feature type="compositionally biased region" description="Low complexity" evidence="1">
    <location>
        <begin position="106"/>
        <end position="131"/>
    </location>
</feature>
<evidence type="ECO:0000313" key="3">
    <source>
        <dbReference type="Proteomes" id="UP001595921"/>
    </source>
</evidence>
<dbReference type="Pfam" id="PF14520">
    <property type="entry name" value="HHH_5"/>
    <property type="match status" value="1"/>
</dbReference>